<dbReference type="OMA" id="DSTHLYV"/>
<dbReference type="WBParaSite" id="TCLT_0000457201-mRNA-1">
    <property type="protein sequence ID" value="TCLT_0000457201-mRNA-1"/>
    <property type="gene ID" value="TCLT_0000457201"/>
</dbReference>
<proteinExistence type="predicted"/>
<evidence type="ECO:0000256" key="1">
    <source>
        <dbReference type="ARBA" id="ARBA00022441"/>
    </source>
</evidence>
<reference evidence="3 4" key="2">
    <citation type="submission" date="2018-11" db="EMBL/GenBank/DDBJ databases">
        <authorList>
            <consortium name="Pathogen Informatics"/>
        </authorList>
    </citation>
    <scope>NUCLEOTIDE SEQUENCE [LARGE SCALE GENOMIC DNA]</scope>
</reference>
<dbReference type="STRING" id="103827.A0A0N5CW57"/>
<dbReference type="InterPro" id="IPR015915">
    <property type="entry name" value="Kelch-typ_b-propeller"/>
</dbReference>
<dbReference type="Gene3D" id="2.120.10.80">
    <property type="entry name" value="Kelch-type beta propeller"/>
    <property type="match status" value="2"/>
</dbReference>
<dbReference type="AlphaFoldDB" id="A0A0N5CW57"/>
<evidence type="ECO:0000313" key="3">
    <source>
        <dbReference type="EMBL" id="VDN01694.1"/>
    </source>
</evidence>
<keyword evidence="1" id="KW-0880">Kelch repeat</keyword>
<dbReference type="EMBL" id="UYYF01004293">
    <property type="protein sequence ID" value="VDN01694.1"/>
    <property type="molecule type" value="Genomic_DNA"/>
</dbReference>
<keyword evidence="2" id="KW-0677">Repeat</keyword>
<sequence>MVSNDSSNNELFLVLTERSGMRMACDQNYIYVIGGFSPDRQPPLAEEIWCFNVLTDVWKLVPIPKKNFPEGLASFACCYFGERNLTEFYMFGGTAIPFGTRATNDVNVLKRSRNGVFKWERLRTEGDVPLKQYGSSVVHHKGKFYVIGGTTGWEYNLEVHSLEPAFDNAEIKSIDQLKPVCWNWKLLHDGSQMIGRYRHEALVTGDEIVLIGGGTPEWTSTLMQLLVFTIAENKFRIQMTSPDPIHGYPESRLYHGCVKVDDCAYIVGGCTEKIVMHNFVNQLVRRPKLLQDCWMLDLKKWCWKLLPCKLNGELCFHAMTATPEGCIYVFGGTVDNMFERRSNELQRIWLKPPSLFHIAARAVLKHYPRFLELFENVTMNNVVDCVHSLIV</sequence>
<dbReference type="PANTHER" id="PTHR46428">
    <property type="entry name" value="KELCH DOMAIN-CONTAINING PROTEIN 10"/>
    <property type="match status" value="1"/>
</dbReference>
<organism evidence="5">
    <name type="scientific">Thelazia callipaeda</name>
    <name type="common">Oriental eyeworm</name>
    <name type="synonym">Parasitic nematode</name>
    <dbReference type="NCBI Taxonomy" id="103827"/>
    <lineage>
        <taxon>Eukaryota</taxon>
        <taxon>Metazoa</taxon>
        <taxon>Ecdysozoa</taxon>
        <taxon>Nematoda</taxon>
        <taxon>Chromadorea</taxon>
        <taxon>Rhabditida</taxon>
        <taxon>Spirurina</taxon>
        <taxon>Spiruromorpha</taxon>
        <taxon>Thelazioidea</taxon>
        <taxon>Thelaziidae</taxon>
        <taxon>Thelazia</taxon>
    </lineage>
</organism>
<dbReference type="PANTHER" id="PTHR46428:SF1">
    <property type="entry name" value="KELCH DOMAIN-CONTAINING PROTEIN 10"/>
    <property type="match status" value="1"/>
</dbReference>
<dbReference type="Pfam" id="PF24681">
    <property type="entry name" value="Kelch_KLHDC2_KLHL20_DRC7"/>
    <property type="match status" value="1"/>
</dbReference>
<dbReference type="SUPFAM" id="SSF117281">
    <property type="entry name" value="Kelch motif"/>
    <property type="match status" value="1"/>
</dbReference>
<accession>A0A0N5CW57</accession>
<evidence type="ECO:0000313" key="4">
    <source>
        <dbReference type="Proteomes" id="UP000276776"/>
    </source>
</evidence>
<protein>
    <submittedName>
        <fullName evidence="5">Kelch domain-containing protein 10</fullName>
    </submittedName>
</protein>
<dbReference type="Proteomes" id="UP000276776">
    <property type="component" value="Unassembled WGS sequence"/>
</dbReference>
<name>A0A0N5CW57_THECL</name>
<keyword evidence="4" id="KW-1185">Reference proteome</keyword>
<reference evidence="5" key="1">
    <citation type="submission" date="2017-02" db="UniProtKB">
        <authorList>
            <consortium name="WormBaseParasite"/>
        </authorList>
    </citation>
    <scope>IDENTIFICATION</scope>
</reference>
<gene>
    <name evidence="3" type="ORF">TCLT_LOCUS4561</name>
</gene>
<evidence type="ECO:0000313" key="5">
    <source>
        <dbReference type="WBParaSite" id="TCLT_0000457201-mRNA-1"/>
    </source>
</evidence>
<dbReference type="InterPro" id="IPR052125">
    <property type="entry name" value="KLHDC10"/>
</dbReference>
<dbReference type="GO" id="GO:0032874">
    <property type="term" value="P:positive regulation of stress-activated MAPK cascade"/>
    <property type="evidence" value="ECO:0007669"/>
    <property type="project" value="TreeGrafter"/>
</dbReference>
<evidence type="ECO:0000256" key="2">
    <source>
        <dbReference type="ARBA" id="ARBA00022737"/>
    </source>
</evidence>
<dbReference type="OrthoDB" id="10258744at2759"/>